<dbReference type="SUPFAM" id="SSF53649">
    <property type="entry name" value="Alkaline phosphatase-like"/>
    <property type="match status" value="1"/>
</dbReference>
<protein>
    <recommendedName>
        <fullName evidence="4">Sulfatase domain-containing protein</fullName>
    </recommendedName>
</protein>
<reference evidence="2" key="1">
    <citation type="submission" date="2020-09" db="EMBL/GenBank/DDBJ databases">
        <authorList>
            <person name="Kikuchi T."/>
        </authorList>
    </citation>
    <scope>NUCLEOTIDE SEQUENCE</scope>
    <source>
        <strain evidence="2">SH1</strain>
    </source>
</reference>
<dbReference type="PANTHER" id="PTHR10974">
    <property type="entry name" value="FI08016P-RELATED"/>
    <property type="match status" value="1"/>
</dbReference>
<dbReference type="Proteomes" id="UP000614601">
    <property type="component" value="Unassembled WGS sequence"/>
</dbReference>
<evidence type="ECO:0000313" key="2">
    <source>
        <dbReference type="EMBL" id="CAD5220476.1"/>
    </source>
</evidence>
<dbReference type="AlphaFoldDB" id="A0A811L011"/>
<accession>A0A811L011</accession>
<dbReference type="EMBL" id="CAJFCW020000004">
    <property type="protein sequence ID" value="CAG9113749.1"/>
    <property type="molecule type" value="Genomic_DNA"/>
</dbReference>
<proteinExistence type="predicted"/>
<evidence type="ECO:0000256" key="1">
    <source>
        <dbReference type="SAM" id="MobiDB-lite"/>
    </source>
</evidence>
<feature type="compositionally biased region" description="Acidic residues" evidence="1">
    <location>
        <begin position="63"/>
        <end position="77"/>
    </location>
</feature>
<sequence length="591" mass="68787">MVAVRQMKNVFIGFIFVLVCVAIPISVYTGHSDVILSKLTDFKVNFVPKLSQVVQESTSESKSEEEDDVEEEAEVDNNDVDATKNQHFKIVEPTEFFNFTLTHPFENSCKTPFILPIEPDIETYVKHYRRVNCKHNRTNVLVEQLVDGDIVVSYSHDYTGAKPVKCKMIELSGTLKKDKNRIFQVKPWVELPFNKRLTIDKNNFLIKCTDKKQKVVFKNVYANVKPMNPLPPLISDSPKSFGVNIVVFDSTARAQFLRHMPESVEFMKRYNFTVLYGHNKVGDNSAINLVPLHAGRVFHADVRGLDDRIRPEMEIPKSELKKNYWDNSDFLIQKMKDLGCATLWNDDIGNKNYGLLNYYQFNGFYKPPANYYYRPFYSYIYENFKYAHTCVAHDFLGQRYIEIWEKFAAKFQKNCHFGFNFFTALTHSKTSHLELYDHHFANSLKRLAESTDLFENSFLFVMGDHGQRMELIQKKYTGRIEERMPMVGVYVPPRFREMYPEKYQNLLKNQNRLTTNFDLHDTLREILDLTEHSGGPVGNSLLKEISTDRNCKEAHVPENFCMCMVDAGKDWLDEVDVECYGTDINRVPNVT</sequence>
<dbReference type="Proteomes" id="UP000783686">
    <property type="component" value="Unassembled WGS sequence"/>
</dbReference>
<name>A0A811L011_9BILA</name>
<feature type="region of interest" description="Disordered" evidence="1">
    <location>
        <begin position="57"/>
        <end position="77"/>
    </location>
</feature>
<dbReference type="PANTHER" id="PTHR10974:SF6">
    <property type="entry name" value="PROTEIN CBG19234"/>
    <property type="match status" value="1"/>
</dbReference>
<dbReference type="OrthoDB" id="413313at2759"/>
<dbReference type="CDD" id="cd16021">
    <property type="entry name" value="ALP_like"/>
    <property type="match status" value="1"/>
</dbReference>
<dbReference type="Pfam" id="PF02995">
    <property type="entry name" value="DUF229"/>
    <property type="match status" value="1"/>
</dbReference>
<evidence type="ECO:0000313" key="3">
    <source>
        <dbReference type="Proteomes" id="UP000614601"/>
    </source>
</evidence>
<comment type="caution">
    <text evidence="2">The sequence shown here is derived from an EMBL/GenBank/DDBJ whole genome shotgun (WGS) entry which is preliminary data.</text>
</comment>
<gene>
    <name evidence="2" type="ORF">BOKJ2_LOCUS8963</name>
</gene>
<organism evidence="2 3">
    <name type="scientific">Bursaphelenchus okinawaensis</name>
    <dbReference type="NCBI Taxonomy" id="465554"/>
    <lineage>
        <taxon>Eukaryota</taxon>
        <taxon>Metazoa</taxon>
        <taxon>Ecdysozoa</taxon>
        <taxon>Nematoda</taxon>
        <taxon>Chromadorea</taxon>
        <taxon>Rhabditida</taxon>
        <taxon>Tylenchina</taxon>
        <taxon>Tylenchomorpha</taxon>
        <taxon>Aphelenchoidea</taxon>
        <taxon>Aphelenchoididae</taxon>
        <taxon>Bursaphelenchus</taxon>
    </lineage>
</organism>
<dbReference type="EMBL" id="CAJFDH010000004">
    <property type="protein sequence ID" value="CAD5220476.1"/>
    <property type="molecule type" value="Genomic_DNA"/>
</dbReference>
<dbReference type="InterPro" id="IPR004245">
    <property type="entry name" value="DUF229"/>
</dbReference>
<dbReference type="InterPro" id="IPR017850">
    <property type="entry name" value="Alkaline_phosphatase_core_sf"/>
</dbReference>
<evidence type="ECO:0008006" key="4">
    <source>
        <dbReference type="Google" id="ProtNLM"/>
    </source>
</evidence>
<keyword evidence="3" id="KW-1185">Reference proteome</keyword>
<dbReference type="GO" id="GO:0005615">
    <property type="term" value="C:extracellular space"/>
    <property type="evidence" value="ECO:0007669"/>
    <property type="project" value="TreeGrafter"/>
</dbReference>
<dbReference type="FunFam" id="3.40.720.10:FF:000017">
    <property type="entry name" value="Predicted protein"/>
    <property type="match status" value="1"/>
</dbReference>